<dbReference type="SUPFAM" id="SSF53383">
    <property type="entry name" value="PLP-dependent transferases"/>
    <property type="match status" value="1"/>
</dbReference>
<accession>A0A941W1M8</accession>
<evidence type="ECO:0000313" key="3">
    <source>
        <dbReference type="EMBL" id="MBS1257945.1"/>
    </source>
</evidence>
<dbReference type="GO" id="GO:0000271">
    <property type="term" value="P:polysaccharide biosynthetic process"/>
    <property type="evidence" value="ECO:0007669"/>
    <property type="project" value="TreeGrafter"/>
</dbReference>
<evidence type="ECO:0000256" key="1">
    <source>
        <dbReference type="ARBA" id="ARBA00037999"/>
    </source>
</evidence>
<dbReference type="GO" id="GO:0008483">
    <property type="term" value="F:transaminase activity"/>
    <property type="evidence" value="ECO:0007669"/>
    <property type="project" value="TreeGrafter"/>
</dbReference>
<dbReference type="Pfam" id="PF01041">
    <property type="entry name" value="DegT_DnrJ_EryC1"/>
    <property type="match status" value="1"/>
</dbReference>
<dbReference type="Gene3D" id="3.40.640.10">
    <property type="entry name" value="Type I PLP-dependent aspartate aminotransferase-like (Major domain)"/>
    <property type="match status" value="1"/>
</dbReference>
<dbReference type="GO" id="GO:0030170">
    <property type="term" value="F:pyridoxal phosphate binding"/>
    <property type="evidence" value="ECO:0007669"/>
    <property type="project" value="TreeGrafter"/>
</dbReference>
<dbReference type="InterPro" id="IPR015422">
    <property type="entry name" value="PyrdxlP-dep_Trfase_small"/>
</dbReference>
<dbReference type="InterPro" id="IPR000653">
    <property type="entry name" value="DegT/StrS_aminotransferase"/>
</dbReference>
<dbReference type="Gene3D" id="3.90.1150.10">
    <property type="entry name" value="Aspartate Aminotransferase, domain 1"/>
    <property type="match status" value="1"/>
</dbReference>
<dbReference type="CDD" id="cd00616">
    <property type="entry name" value="AHBA_syn"/>
    <property type="match status" value="1"/>
</dbReference>
<dbReference type="InterPro" id="IPR015424">
    <property type="entry name" value="PyrdxlP-dep_Trfase"/>
</dbReference>
<dbReference type="InterPro" id="IPR015421">
    <property type="entry name" value="PyrdxlP-dep_Trfase_major"/>
</dbReference>
<comment type="caution">
    <text evidence="3">The sequence shown here is derived from an EMBL/GenBank/DDBJ whole genome shotgun (WGS) entry which is preliminary data.</text>
</comment>
<keyword evidence="2" id="KW-0663">Pyridoxal phosphate</keyword>
<dbReference type="PANTHER" id="PTHR30244:SF34">
    <property type="entry name" value="DTDP-4-AMINO-4,6-DIDEOXYGALACTOSE TRANSAMINASE"/>
    <property type="match status" value="1"/>
</dbReference>
<comment type="similarity">
    <text evidence="1 2">Belongs to the DegT/DnrJ/EryC1 family.</text>
</comment>
<organism evidence="3 4">
    <name type="scientific">Candidatus Scalindua arabica</name>
    <dbReference type="NCBI Taxonomy" id="1127984"/>
    <lineage>
        <taxon>Bacteria</taxon>
        <taxon>Pseudomonadati</taxon>
        <taxon>Planctomycetota</taxon>
        <taxon>Candidatus Brocadiia</taxon>
        <taxon>Candidatus Brocadiales</taxon>
        <taxon>Candidatus Scalinduaceae</taxon>
        <taxon>Candidatus Scalindua</taxon>
    </lineage>
</organism>
<proteinExistence type="inferred from homology"/>
<dbReference type="EMBL" id="JAANXD010000042">
    <property type="protein sequence ID" value="MBS1257945.1"/>
    <property type="molecule type" value="Genomic_DNA"/>
</dbReference>
<dbReference type="PANTHER" id="PTHR30244">
    <property type="entry name" value="TRANSAMINASE"/>
    <property type="match status" value="1"/>
</dbReference>
<evidence type="ECO:0000256" key="2">
    <source>
        <dbReference type="RuleBase" id="RU004508"/>
    </source>
</evidence>
<dbReference type="PIRSF" id="PIRSF000390">
    <property type="entry name" value="PLP_StrS"/>
    <property type="match status" value="1"/>
</dbReference>
<sequence length="415" mass="47298">MTLSSDTIKEVSVKKRISVGDFQISTEERAAINEVLDAGRISEWKKVSEFERLFADYINTKHCVAVHSGTSALIVGLSALIYDSRFPKIKKGSKVITTPLTYVATINAIVLTGLEPVFIDVDPYSFSILPQKIEEHLRSVNDPENYSIILPVHLMGYSCDMDEINRIARKYDLVVLEDSAQAHGSLYKRQRTGSLSLLSIFSFYIAHNIQAGEMGAVMTDDEKLINLMRKLKANGRVCDCSVCTRPNGYCPYFPQDDDFDPRFVHDVIGYNFKVMEFEAALGVSQLKKADLIFVKRQNNVRYLNEHLDKYSDDLQLPAFSENISYLAYPIVIKEHSKYSRKYLREELERNGIESRPLFGCVPTQQPAYNYLKGEYEGKMPNAEYAGKNAFYIGCHQYLHKDDIEYVVCIFDKILS</sequence>
<protein>
    <submittedName>
        <fullName evidence="3">GDP-perosamine synthase</fullName>
    </submittedName>
</protein>
<reference evidence="3" key="1">
    <citation type="journal article" date="2021" name="ISME J.">
        <title>Fine-scale metabolic discontinuity in a stratified prokaryote microbiome of a Red Sea deep halocline.</title>
        <authorList>
            <person name="Michoud G."/>
            <person name="Ngugi D.K."/>
            <person name="Barozzi A."/>
            <person name="Merlino G."/>
            <person name="Calleja M.L."/>
            <person name="Delgado-Huertas A."/>
            <person name="Moran X.A.G."/>
            <person name="Daffonchio D."/>
        </authorList>
    </citation>
    <scope>NUCLEOTIDE SEQUENCE</scope>
    <source>
        <strain evidence="3">SuakinDeep_MAG55_1</strain>
    </source>
</reference>
<name>A0A941W1M8_9BACT</name>
<gene>
    <name evidence="3" type="ORF">MAG551_00998</name>
</gene>
<dbReference type="Proteomes" id="UP000722750">
    <property type="component" value="Unassembled WGS sequence"/>
</dbReference>
<dbReference type="AlphaFoldDB" id="A0A941W1M8"/>
<evidence type="ECO:0000313" key="4">
    <source>
        <dbReference type="Proteomes" id="UP000722750"/>
    </source>
</evidence>